<evidence type="ECO:0000256" key="1">
    <source>
        <dbReference type="ARBA" id="ARBA00010638"/>
    </source>
</evidence>
<dbReference type="GO" id="GO:0030272">
    <property type="term" value="F:5-formyltetrahydrofolate cyclo-ligase activity"/>
    <property type="evidence" value="ECO:0007669"/>
    <property type="project" value="UniProtKB-EC"/>
</dbReference>
<name>F0RT15_SPHGB</name>
<comment type="catalytic activity">
    <reaction evidence="5">
        <text>(6S)-5-formyl-5,6,7,8-tetrahydrofolate + ATP = (6R)-5,10-methenyltetrahydrofolate + ADP + phosphate</text>
        <dbReference type="Rhea" id="RHEA:10488"/>
        <dbReference type="ChEBI" id="CHEBI:30616"/>
        <dbReference type="ChEBI" id="CHEBI:43474"/>
        <dbReference type="ChEBI" id="CHEBI:57455"/>
        <dbReference type="ChEBI" id="CHEBI:57457"/>
        <dbReference type="ChEBI" id="CHEBI:456216"/>
        <dbReference type="EC" id="6.3.3.2"/>
    </reaction>
</comment>
<evidence type="ECO:0000256" key="4">
    <source>
        <dbReference type="PIRSR" id="PIRSR006806-1"/>
    </source>
</evidence>
<dbReference type="eggNOG" id="COG0212">
    <property type="taxonomic scope" value="Bacteria"/>
</dbReference>
<keyword evidence="3 4" id="KW-0067">ATP-binding</keyword>
<reference evidence="7" key="1">
    <citation type="submission" date="2011-02" db="EMBL/GenBank/DDBJ databases">
        <title>Complete sequence of Spirochaeta sp. Buddy.</title>
        <authorList>
            <person name="Lucas S."/>
            <person name="Copeland A."/>
            <person name="Lapidus A."/>
            <person name="Cheng J.-F."/>
            <person name="Goodwin L."/>
            <person name="Pitluck S."/>
            <person name="Zeytun A."/>
            <person name="Detter J.C."/>
            <person name="Han C."/>
            <person name="Tapia R."/>
            <person name="Land M."/>
            <person name="Hauser L."/>
            <person name="Kyrpides N."/>
            <person name="Ivanova N."/>
            <person name="Mikhailova N."/>
            <person name="Pagani I."/>
            <person name="Ritalahti K.M."/>
            <person name="Loeffler F.E."/>
            <person name="Woyke T."/>
        </authorList>
    </citation>
    <scope>NUCLEOTIDE SEQUENCE [LARGE SCALE GENOMIC DNA]</scope>
    <source>
        <strain evidence="7">ATCC BAA-1886 / DSM 22777 / Buddy</strain>
    </source>
</reference>
<feature type="binding site" evidence="4">
    <location>
        <position position="55"/>
    </location>
    <ligand>
        <name>substrate</name>
    </ligand>
</feature>
<dbReference type="GO" id="GO:0005524">
    <property type="term" value="F:ATP binding"/>
    <property type="evidence" value="ECO:0007669"/>
    <property type="project" value="UniProtKB-KW"/>
</dbReference>
<feature type="binding site" evidence="4">
    <location>
        <begin position="4"/>
        <end position="8"/>
    </location>
    <ligand>
        <name>ATP</name>
        <dbReference type="ChEBI" id="CHEBI:30616"/>
    </ligand>
</feature>
<dbReference type="Gene3D" id="3.40.50.10420">
    <property type="entry name" value="NagB/RpiA/CoA transferase-like"/>
    <property type="match status" value="1"/>
</dbReference>
<dbReference type="InterPro" id="IPR024185">
    <property type="entry name" value="FTHF_cligase-like_sf"/>
</dbReference>
<dbReference type="RefSeq" id="WP_013607811.1">
    <property type="nucleotide sequence ID" value="NC_015152.1"/>
</dbReference>
<dbReference type="Pfam" id="PF01812">
    <property type="entry name" value="5-FTHF_cyc-lig"/>
    <property type="match status" value="1"/>
</dbReference>
<dbReference type="HOGENOM" id="CLU_066245_2_2_12"/>
<keyword evidence="6" id="KW-0436">Ligase</keyword>
<feature type="binding site" evidence="4">
    <location>
        <position position="50"/>
    </location>
    <ligand>
        <name>substrate</name>
    </ligand>
</feature>
<dbReference type="GO" id="GO:0046872">
    <property type="term" value="F:metal ion binding"/>
    <property type="evidence" value="ECO:0007669"/>
    <property type="project" value="UniProtKB-KW"/>
</dbReference>
<keyword evidence="5" id="KW-0479">Metal-binding</keyword>
<organism evidence="6 7">
    <name type="scientific">Sphaerochaeta globosa (strain ATCC BAA-1886 / DSM 22777 / Buddy)</name>
    <name type="common">Spirochaeta sp. (strain Buddy)</name>
    <dbReference type="NCBI Taxonomy" id="158189"/>
    <lineage>
        <taxon>Bacteria</taxon>
        <taxon>Pseudomonadati</taxon>
        <taxon>Spirochaetota</taxon>
        <taxon>Spirochaetia</taxon>
        <taxon>Spirochaetales</taxon>
        <taxon>Sphaerochaetaceae</taxon>
        <taxon>Sphaerochaeta</taxon>
    </lineage>
</organism>
<comment type="cofactor">
    <cofactor evidence="5">
        <name>Mg(2+)</name>
        <dbReference type="ChEBI" id="CHEBI:18420"/>
    </cofactor>
</comment>
<proteinExistence type="inferred from homology"/>
<evidence type="ECO:0000256" key="3">
    <source>
        <dbReference type="ARBA" id="ARBA00022840"/>
    </source>
</evidence>
<dbReference type="NCBIfam" id="TIGR02727">
    <property type="entry name" value="MTHFS_bact"/>
    <property type="match status" value="1"/>
</dbReference>
<dbReference type="GO" id="GO:0035999">
    <property type="term" value="P:tetrahydrofolate interconversion"/>
    <property type="evidence" value="ECO:0007669"/>
    <property type="project" value="TreeGrafter"/>
</dbReference>
<dbReference type="InterPro" id="IPR002698">
    <property type="entry name" value="FTHF_cligase"/>
</dbReference>
<evidence type="ECO:0000256" key="2">
    <source>
        <dbReference type="ARBA" id="ARBA00022741"/>
    </source>
</evidence>
<dbReference type="Proteomes" id="UP000008466">
    <property type="component" value="Chromosome"/>
</dbReference>
<keyword evidence="7" id="KW-1185">Reference proteome</keyword>
<evidence type="ECO:0000313" key="7">
    <source>
        <dbReference type="Proteomes" id="UP000008466"/>
    </source>
</evidence>
<accession>F0RT15</accession>
<dbReference type="OrthoDB" id="9801938at2"/>
<evidence type="ECO:0000256" key="5">
    <source>
        <dbReference type="RuleBase" id="RU361279"/>
    </source>
</evidence>
<dbReference type="PIRSF" id="PIRSF006806">
    <property type="entry name" value="FTHF_cligase"/>
    <property type="match status" value="1"/>
</dbReference>
<dbReference type="AlphaFoldDB" id="F0RT15"/>
<dbReference type="EC" id="6.3.3.2" evidence="5"/>
<protein>
    <recommendedName>
        <fullName evidence="5">5-formyltetrahydrofolate cyclo-ligase</fullName>
        <ecNumber evidence="5">6.3.3.2</ecNumber>
    </recommendedName>
</protein>
<sequence length="182" mass="20603">MDVKHVLRKELRNQAKLHTLDDFMQEDKLSCDALLQSHAYKTADRVFAFMPLASEVNIKEILEHCIADKHLALPVCNEDTSLSFYEVKHLDALSLGRHGILAPETTQVAVPTEKDILIVPALAYTRTGDRLGRGKGYYDRYLSTYPTILSIGMCRTYQLLQSIPTEAWDIRVSKVLCAGVFY</sequence>
<dbReference type="STRING" id="158189.SpiBuddy_2143"/>
<feature type="binding site" evidence="4">
    <location>
        <begin position="130"/>
        <end position="138"/>
    </location>
    <ligand>
        <name>ATP</name>
        <dbReference type="ChEBI" id="CHEBI:30616"/>
    </ligand>
</feature>
<gene>
    <name evidence="6" type="ordered locus">SpiBuddy_2143</name>
</gene>
<dbReference type="EMBL" id="CP002541">
    <property type="protein sequence ID" value="ADY13962.1"/>
    <property type="molecule type" value="Genomic_DNA"/>
</dbReference>
<dbReference type="KEGG" id="sbu:SpiBuddy_2143"/>
<evidence type="ECO:0000313" key="6">
    <source>
        <dbReference type="EMBL" id="ADY13962.1"/>
    </source>
</evidence>
<comment type="similarity">
    <text evidence="1 5">Belongs to the 5-formyltetrahydrofolate cyclo-ligase family.</text>
</comment>
<dbReference type="GO" id="GO:0009396">
    <property type="term" value="P:folic acid-containing compound biosynthetic process"/>
    <property type="evidence" value="ECO:0007669"/>
    <property type="project" value="TreeGrafter"/>
</dbReference>
<dbReference type="PANTHER" id="PTHR23407">
    <property type="entry name" value="ATPASE INHIBITOR/5-FORMYLTETRAHYDROFOLATE CYCLO-LIGASE"/>
    <property type="match status" value="1"/>
</dbReference>
<keyword evidence="2 4" id="KW-0547">Nucleotide-binding</keyword>
<dbReference type="SUPFAM" id="SSF100950">
    <property type="entry name" value="NagB/RpiA/CoA transferase-like"/>
    <property type="match status" value="1"/>
</dbReference>
<dbReference type="PANTHER" id="PTHR23407:SF1">
    <property type="entry name" value="5-FORMYLTETRAHYDROFOLATE CYCLO-LIGASE"/>
    <property type="match status" value="1"/>
</dbReference>
<dbReference type="InterPro" id="IPR037171">
    <property type="entry name" value="NagB/RpiA_transferase-like"/>
</dbReference>
<keyword evidence="5" id="KW-0460">Magnesium</keyword>